<evidence type="ECO:0008006" key="4">
    <source>
        <dbReference type="Google" id="ProtNLM"/>
    </source>
</evidence>
<comment type="caution">
    <text evidence="2">The sequence shown here is derived from an EMBL/GenBank/DDBJ whole genome shotgun (WGS) entry which is preliminary data.</text>
</comment>
<gene>
    <name evidence="2" type="ORF">HK23_00575</name>
</gene>
<protein>
    <recommendedName>
        <fullName evidence="4">Anti-sigma factor</fullName>
    </recommendedName>
</protein>
<reference evidence="3" key="1">
    <citation type="submission" date="2014-06" db="EMBL/GenBank/DDBJ databases">
        <authorList>
            <person name="Winans N.J."/>
            <person name="Newell P.D."/>
            <person name="Douglas A.E."/>
        </authorList>
    </citation>
    <scope>NUCLEOTIDE SEQUENCE [LARGE SCALE GENOMIC DNA]</scope>
    <source>
        <strain evidence="3">DsW_057</strain>
    </source>
</reference>
<dbReference type="OrthoDB" id="7187254at2"/>
<evidence type="ECO:0000313" key="2">
    <source>
        <dbReference type="EMBL" id="OUJ07801.1"/>
    </source>
</evidence>
<sequence length="251" mass="27485">MTRPDTPVTEDDLQAWVDDFLPPDRRRDVDIWLENHPEAQQRVRACRQERDGLRAALDTDLREPIPARFDLARLRERRVRRFSLPQMAASIAFALSLGLGGGWFLRDRQVPVGLASVEQEAAMVQEAGKGSAIAKGNATQLAAWGESVLGRPVQPPDLSSAGYQLSGGQLVTTDHGPACLFFYAKDGGGRLSLFVRPMYRVDVTAPMRPMRHVPGYLWAQDGLGVSLVSDAPVPGLHGLASHARDLMGEPS</sequence>
<accession>A0A1Y3G931</accession>
<proteinExistence type="predicted"/>
<evidence type="ECO:0000313" key="3">
    <source>
        <dbReference type="Proteomes" id="UP000242683"/>
    </source>
</evidence>
<dbReference type="Proteomes" id="UP000242683">
    <property type="component" value="Unassembled WGS sequence"/>
</dbReference>
<feature type="transmembrane region" description="Helical" evidence="1">
    <location>
        <begin position="82"/>
        <end position="105"/>
    </location>
</feature>
<keyword evidence="1" id="KW-1133">Transmembrane helix</keyword>
<keyword evidence="1" id="KW-0472">Membrane</keyword>
<dbReference type="AlphaFoldDB" id="A0A1Y3G931"/>
<dbReference type="EMBL" id="JOPG01000001">
    <property type="protein sequence ID" value="OUJ07801.1"/>
    <property type="molecule type" value="Genomic_DNA"/>
</dbReference>
<name>A0A1Y3G931_9PROT</name>
<evidence type="ECO:0000256" key="1">
    <source>
        <dbReference type="SAM" id="Phobius"/>
    </source>
</evidence>
<keyword evidence="1" id="KW-0812">Transmembrane</keyword>
<dbReference type="RefSeq" id="WP_086652467.1">
    <property type="nucleotide sequence ID" value="NZ_JOPG01000001.1"/>
</dbReference>
<organism evidence="2 3">
    <name type="scientific">Acetobacter malorum</name>
    <dbReference type="NCBI Taxonomy" id="178901"/>
    <lineage>
        <taxon>Bacteria</taxon>
        <taxon>Pseudomonadati</taxon>
        <taxon>Pseudomonadota</taxon>
        <taxon>Alphaproteobacteria</taxon>
        <taxon>Acetobacterales</taxon>
        <taxon>Acetobacteraceae</taxon>
        <taxon>Acetobacter</taxon>
    </lineage>
</organism>